<comment type="similarity">
    <text evidence="1">Belongs to the glycosyltransferase 2 family.</text>
</comment>
<feature type="transmembrane region" description="Helical" evidence="4">
    <location>
        <begin position="302"/>
        <end position="321"/>
    </location>
</feature>
<dbReference type="InterPro" id="IPR029044">
    <property type="entry name" value="Nucleotide-diphossugar_trans"/>
</dbReference>
<protein>
    <recommendedName>
        <fullName evidence="5">Glycosyltransferase 2-like domain-containing protein</fullName>
    </recommendedName>
</protein>
<feature type="domain" description="Glycosyltransferase 2-like" evidence="5">
    <location>
        <begin position="58"/>
        <end position="220"/>
    </location>
</feature>
<keyword evidence="4" id="KW-0472">Membrane</keyword>
<dbReference type="PANTHER" id="PTHR43630:SF1">
    <property type="entry name" value="POLY-BETA-1,6-N-ACETYL-D-GLUCOSAMINE SYNTHASE"/>
    <property type="match status" value="1"/>
</dbReference>
<dbReference type="Pfam" id="PF00535">
    <property type="entry name" value="Glycos_transf_2"/>
    <property type="match status" value="1"/>
</dbReference>
<evidence type="ECO:0000256" key="1">
    <source>
        <dbReference type="ARBA" id="ARBA00006739"/>
    </source>
</evidence>
<reference evidence="6 7" key="1">
    <citation type="journal article" date="2018" name="ISME J.">
        <title>Endosymbiont genomes yield clues of tubeworm success.</title>
        <authorList>
            <person name="Li Y."/>
            <person name="Liles M.R."/>
            <person name="Halanych K.M."/>
        </authorList>
    </citation>
    <scope>NUCLEOTIDE SEQUENCE [LARGE SCALE GENOMIC DNA]</scope>
    <source>
        <strain evidence="6">A1462</strain>
    </source>
</reference>
<feature type="transmembrane region" description="Helical" evidence="4">
    <location>
        <begin position="12"/>
        <end position="37"/>
    </location>
</feature>
<dbReference type="PANTHER" id="PTHR43630">
    <property type="entry name" value="POLY-BETA-1,6-N-ACETYL-D-GLUCOSAMINE SYNTHASE"/>
    <property type="match status" value="1"/>
</dbReference>
<keyword evidence="4" id="KW-1133">Transmembrane helix</keyword>
<dbReference type="GO" id="GO:0016757">
    <property type="term" value="F:glycosyltransferase activity"/>
    <property type="evidence" value="ECO:0007669"/>
    <property type="project" value="UniProtKB-KW"/>
</dbReference>
<evidence type="ECO:0000256" key="3">
    <source>
        <dbReference type="ARBA" id="ARBA00022679"/>
    </source>
</evidence>
<dbReference type="SUPFAM" id="SSF53448">
    <property type="entry name" value="Nucleotide-diphospho-sugar transferases"/>
    <property type="match status" value="1"/>
</dbReference>
<proteinExistence type="inferred from homology"/>
<comment type="caution">
    <text evidence="6">The sequence shown here is derived from an EMBL/GenBank/DDBJ whole genome shotgun (WGS) entry which is preliminary data.</text>
</comment>
<dbReference type="AlphaFoldDB" id="A0A370DEQ8"/>
<dbReference type="Proteomes" id="UP000254771">
    <property type="component" value="Unassembled WGS sequence"/>
</dbReference>
<keyword evidence="2" id="KW-0328">Glycosyltransferase</keyword>
<feature type="transmembrane region" description="Helical" evidence="4">
    <location>
        <begin position="355"/>
        <end position="376"/>
    </location>
</feature>
<evidence type="ECO:0000313" key="6">
    <source>
        <dbReference type="EMBL" id="RDH83361.1"/>
    </source>
</evidence>
<accession>A0A370DEQ8</accession>
<keyword evidence="4" id="KW-0812">Transmembrane</keyword>
<evidence type="ECO:0000256" key="4">
    <source>
        <dbReference type="SAM" id="Phobius"/>
    </source>
</evidence>
<evidence type="ECO:0000313" key="7">
    <source>
        <dbReference type="Proteomes" id="UP000254771"/>
    </source>
</evidence>
<organism evidence="6 7">
    <name type="scientific">endosymbiont of Escarpia spicata</name>
    <dbReference type="NCBI Taxonomy" id="2200908"/>
    <lineage>
        <taxon>Bacteria</taxon>
        <taxon>Pseudomonadati</taxon>
        <taxon>Pseudomonadota</taxon>
        <taxon>Gammaproteobacteria</taxon>
        <taxon>sulfur-oxidizing symbionts</taxon>
    </lineage>
</organism>
<name>A0A370DEQ8_9GAMM</name>
<dbReference type="InterPro" id="IPR001173">
    <property type="entry name" value="Glyco_trans_2-like"/>
</dbReference>
<evidence type="ECO:0000256" key="2">
    <source>
        <dbReference type="ARBA" id="ARBA00022676"/>
    </source>
</evidence>
<keyword evidence="3" id="KW-0808">Transferase</keyword>
<dbReference type="Gene3D" id="3.90.550.10">
    <property type="entry name" value="Spore Coat Polysaccharide Biosynthesis Protein SpsA, Chain A"/>
    <property type="match status" value="1"/>
</dbReference>
<dbReference type="EMBL" id="QFXE01000020">
    <property type="protein sequence ID" value="RDH83361.1"/>
    <property type="molecule type" value="Genomic_DNA"/>
</dbReference>
<evidence type="ECO:0000259" key="5">
    <source>
        <dbReference type="Pfam" id="PF00535"/>
    </source>
</evidence>
<gene>
    <name evidence="6" type="ORF">DIZ78_15320</name>
</gene>
<feature type="transmembrane region" description="Helical" evidence="4">
    <location>
        <begin position="327"/>
        <end position="348"/>
    </location>
</feature>
<sequence length="396" mass="44305">MSSLDTIATIFFWLFLFLLVYVYAGYGWLLGALVAILPEKKRKMSPNDEATLPFITLLLTVYNEEGKIAARLDNLLAQDYPSDRLQILIASDGSDDGTEPIIQTYAGKHACIRLIQSGGRLGKSGTQNLAIGTIAHGIVVLTDADTRFEVDYLRHIGEAFLIPEVGCVTANLQFKDVGGGVSQSQGYYWSYELKLRRLESRLGLLAVCSGQAMAFRKDYFVELPLNVGDDCIIPLDTALQNAKIKHVDNAIAYDIMEHESRREFNTRVRMTLRNWVGTWLRPNLLNPFRHPGYAFTLWSHKLLRWLGGPILFALLILSLWLGLRIDAYLPAAIVALLFCLAGMIGWRLEGREHNIPVVGAVFSFFLANTGFSIGLWKAFRGQQIVVYQSGISSQQK</sequence>
<keyword evidence="7" id="KW-1185">Reference proteome</keyword>